<dbReference type="SUPFAM" id="SSF55447">
    <property type="entry name" value="CO dehydrogenase flavoprotein C-terminal domain-like"/>
    <property type="match status" value="1"/>
</dbReference>
<dbReference type="GO" id="GO:0071949">
    <property type="term" value="F:FAD binding"/>
    <property type="evidence" value="ECO:0007669"/>
    <property type="project" value="InterPro"/>
</dbReference>
<evidence type="ECO:0000259" key="6">
    <source>
        <dbReference type="PROSITE" id="PS51085"/>
    </source>
</evidence>
<dbReference type="InterPro" id="IPR002346">
    <property type="entry name" value="Mopterin_DH_FAD-bd"/>
</dbReference>
<keyword evidence="3" id="KW-0274">FAD</keyword>
<dbReference type="InterPro" id="IPR002888">
    <property type="entry name" value="2Fe-2S-bd"/>
</dbReference>
<dbReference type="SUPFAM" id="SSF56176">
    <property type="entry name" value="FAD-binding/transporter-associated domain-like"/>
    <property type="match status" value="1"/>
</dbReference>
<evidence type="ECO:0000256" key="5">
    <source>
        <dbReference type="ARBA" id="ARBA00023004"/>
    </source>
</evidence>
<keyword evidence="1" id="KW-0285">Flavoprotein</keyword>
<proteinExistence type="predicted"/>
<dbReference type="OrthoDB" id="9792018at2"/>
<keyword evidence="4" id="KW-0560">Oxidoreductase</keyword>
<evidence type="ECO:0000256" key="3">
    <source>
        <dbReference type="ARBA" id="ARBA00022827"/>
    </source>
</evidence>
<dbReference type="AlphaFoldDB" id="A0A1C3WSP7"/>
<name>A0A1C3WSP7_9HYPH</name>
<dbReference type="PANTHER" id="PTHR45444">
    <property type="entry name" value="XANTHINE DEHYDROGENASE"/>
    <property type="match status" value="1"/>
</dbReference>
<dbReference type="Pfam" id="PF03450">
    <property type="entry name" value="CO_deh_flav_C"/>
    <property type="match status" value="1"/>
</dbReference>
<evidence type="ECO:0000256" key="2">
    <source>
        <dbReference type="ARBA" id="ARBA00022723"/>
    </source>
</evidence>
<evidence type="ECO:0000313" key="8">
    <source>
        <dbReference type="EMBL" id="SCB43092.1"/>
    </source>
</evidence>
<dbReference type="PIRSF" id="PIRSF036557">
    <property type="entry name" value="XdhA_RC"/>
    <property type="match status" value="1"/>
</dbReference>
<dbReference type="Pfam" id="PF00941">
    <property type="entry name" value="FAD_binding_5"/>
    <property type="match status" value="1"/>
</dbReference>
<dbReference type="Gene3D" id="3.30.390.50">
    <property type="entry name" value="CO dehydrogenase flavoprotein, C-terminal domain"/>
    <property type="match status" value="1"/>
</dbReference>
<dbReference type="SMART" id="SM01092">
    <property type="entry name" value="CO_deh_flav_C"/>
    <property type="match status" value="1"/>
</dbReference>
<dbReference type="PANTHER" id="PTHR45444:SF3">
    <property type="entry name" value="XANTHINE DEHYDROGENASE"/>
    <property type="match status" value="1"/>
</dbReference>
<dbReference type="PROSITE" id="PS51387">
    <property type="entry name" value="FAD_PCMH"/>
    <property type="match status" value="1"/>
</dbReference>
<dbReference type="Pfam" id="PF00111">
    <property type="entry name" value="Fer2"/>
    <property type="match status" value="1"/>
</dbReference>
<dbReference type="GO" id="GO:0004854">
    <property type="term" value="F:xanthine dehydrogenase activity"/>
    <property type="evidence" value="ECO:0007669"/>
    <property type="project" value="InterPro"/>
</dbReference>
<keyword evidence="5" id="KW-0408">Iron</keyword>
<keyword evidence="2" id="KW-0479">Metal-binding</keyword>
<dbReference type="NCBIfam" id="TIGR02963">
    <property type="entry name" value="xanthine_xdhA"/>
    <property type="match status" value="1"/>
</dbReference>
<sequence length="494" mass="53356">MAPVTIRSELRFILNGQDITLRDVTPNQTLLDWLRLSRSLKGTKEGCAEGDCGACTVLVGRLTPAGDLVYEGVNACIRFLGSLDGCHVVTVEHLTGRDGKLHPVQEAMVDCHGSQCGFCTPGFVMSLYGLWMQTPNPTDQQIEIALQGNLCRCTGYEPILRAARAIFSYGGTTKDPLLVEREAMTARLRALHDGARVEIGDDRSQLVVPANLDDFAAVLEVSPTATVIAGSTDVGLWVTKHMRDISPAVFIAGLDELKSIAVNDGIVSIGAGVTYSEAIATLSRHIPALGSLITRIGGQQVRNMGTIGGNIANGSPIGDTPPPLIALGASLTLRKGAVRRIVALEDFFITYGKQDRQPGEFVEAVRVPIPAASEKFAIYKVTKRRDEDITATLGAFRLTLADDDTVTEIRIAYGGMAGTPRRAFAVEKALLGQPWNESTVERAMERYAEDYTPLSDMRATAEYRALAARNLLLRFYLETTTGATPVQVSRYEAA</sequence>
<evidence type="ECO:0000256" key="1">
    <source>
        <dbReference type="ARBA" id="ARBA00022630"/>
    </source>
</evidence>
<dbReference type="Gene3D" id="3.10.20.30">
    <property type="match status" value="1"/>
</dbReference>
<dbReference type="GO" id="GO:0005506">
    <property type="term" value="F:iron ion binding"/>
    <property type="evidence" value="ECO:0007669"/>
    <property type="project" value="InterPro"/>
</dbReference>
<dbReference type="Proteomes" id="UP000199205">
    <property type="component" value="Unassembled WGS sequence"/>
</dbReference>
<dbReference type="Gene3D" id="1.10.150.120">
    <property type="entry name" value="[2Fe-2S]-binding domain"/>
    <property type="match status" value="1"/>
</dbReference>
<dbReference type="InterPro" id="IPR012675">
    <property type="entry name" value="Beta-grasp_dom_sf"/>
</dbReference>
<dbReference type="InterPro" id="IPR001041">
    <property type="entry name" value="2Fe-2S_ferredoxin-type"/>
</dbReference>
<dbReference type="SUPFAM" id="SSF47741">
    <property type="entry name" value="CO dehydrogenase ISP C-domain like"/>
    <property type="match status" value="1"/>
</dbReference>
<dbReference type="InterPro" id="IPR012175">
    <property type="entry name" value="Xanth_DH_ssu_bac"/>
</dbReference>
<dbReference type="InterPro" id="IPR036884">
    <property type="entry name" value="2Fe-2S-bd_dom_sf"/>
</dbReference>
<feature type="domain" description="FAD-binding PCMH-type" evidence="7">
    <location>
        <begin position="199"/>
        <end position="372"/>
    </location>
</feature>
<dbReference type="InterPro" id="IPR006058">
    <property type="entry name" value="2Fe2S_fd_BS"/>
</dbReference>
<dbReference type="PROSITE" id="PS00197">
    <property type="entry name" value="2FE2S_FER_1"/>
    <property type="match status" value="1"/>
</dbReference>
<reference evidence="8 9" key="1">
    <citation type="submission" date="2016-08" db="EMBL/GenBank/DDBJ databases">
        <authorList>
            <person name="Seilhamer J.J."/>
        </authorList>
    </citation>
    <scope>NUCLEOTIDE SEQUENCE [LARGE SCALE GENOMIC DNA]</scope>
    <source>
        <strain evidence="8 9">P1-7</strain>
    </source>
</reference>
<dbReference type="PROSITE" id="PS51085">
    <property type="entry name" value="2FE2S_FER_2"/>
    <property type="match status" value="1"/>
</dbReference>
<dbReference type="InterPro" id="IPR016208">
    <property type="entry name" value="Ald_Oxase/xanthine_DH-like"/>
</dbReference>
<dbReference type="InterPro" id="IPR005107">
    <property type="entry name" value="CO_DH_flav_C"/>
</dbReference>
<dbReference type="Gene3D" id="3.30.465.10">
    <property type="match status" value="1"/>
</dbReference>
<evidence type="ECO:0000313" key="9">
    <source>
        <dbReference type="Proteomes" id="UP000199205"/>
    </source>
</evidence>
<dbReference type="Pfam" id="PF01799">
    <property type="entry name" value="Fer2_2"/>
    <property type="match status" value="1"/>
</dbReference>
<accession>A0A1C3WSP7</accession>
<dbReference type="InterPro" id="IPR016167">
    <property type="entry name" value="FAD-bd_PCMH_sub1"/>
</dbReference>
<dbReference type="InterPro" id="IPR014307">
    <property type="entry name" value="Xanthine_DH_ssu"/>
</dbReference>
<protein>
    <submittedName>
        <fullName evidence="8">Xanthine dehydrogenase small subunit</fullName>
    </submittedName>
</protein>
<dbReference type="CDD" id="cd00207">
    <property type="entry name" value="fer2"/>
    <property type="match status" value="1"/>
</dbReference>
<dbReference type="GO" id="GO:0051537">
    <property type="term" value="F:2 iron, 2 sulfur cluster binding"/>
    <property type="evidence" value="ECO:0007669"/>
    <property type="project" value="InterPro"/>
</dbReference>
<evidence type="ECO:0000256" key="4">
    <source>
        <dbReference type="ARBA" id="ARBA00023002"/>
    </source>
</evidence>
<gene>
    <name evidence="8" type="ORF">GA0061101_116109</name>
</gene>
<organism evidence="8 9">
    <name type="scientific">Rhizobium lusitanum</name>
    <dbReference type="NCBI Taxonomy" id="293958"/>
    <lineage>
        <taxon>Bacteria</taxon>
        <taxon>Pseudomonadati</taxon>
        <taxon>Pseudomonadota</taxon>
        <taxon>Alphaproteobacteria</taxon>
        <taxon>Hyphomicrobiales</taxon>
        <taxon>Rhizobiaceae</taxon>
        <taxon>Rhizobium/Agrobacterium group</taxon>
        <taxon>Rhizobium</taxon>
    </lineage>
</organism>
<evidence type="ECO:0000259" key="7">
    <source>
        <dbReference type="PROSITE" id="PS51387"/>
    </source>
</evidence>
<dbReference type="InterPro" id="IPR036318">
    <property type="entry name" value="FAD-bd_PCMH-like_sf"/>
</dbReference>
<dbReference type="InterPro" id="IPR036683">
    <property type="entry name" value="CO_DH_flav_C_dom_sf"/>
</dbReference>
<dbReference type="Gene3D" id="3.30.43.10">
    <property type="entry name" value="Uridine Diphospho-n-acetylenolpyruvylglucosamine Reductase, domain 2"/>
    <property type="match status" value="1"/>
</dbReference>
<dbReference type="RefSeq" id="WP_092575586.1">
    <property type="nucleotide sequence ID" value="NZ_FMAF01000016.1"/>
</dbReference>
<dbReference type="SUPFAM" id="SSF54292">
    <property type="entry name" value="2Fe-2S ferredoxin-like"/>
    <property type="match status" value="1"/>
</dbReference>
<feature type="domain" description="2Fe-2S ferredoxin-type" evidence="6">
    <location>
        <begin position="8"/>
        <end position="94"/>
    </location>
</feature>
<dbReference type="InterPro" id="IPR016169">
    <property type="entry name" value="FAD-bd_PCMH_sub2"/>
</dbReference>
<dbReference type="EMBL" id="FMAF01000016">
    <property type="protein sequence ID" value="SCB43092.1"/>
    <property type="molecule type" value="Genomic_DNA"/>
</dbReference>
<dbReference type="InterPro" id="IPR036010">
    <property type="entry name" value="2Fe-2S_ferredoxin-like_sf"/>
</dbReference>
<dbReference type="InterPro" id="IPR016166">
    <property type="entry name" value="FAD-bd_PCMH"/>
</dbReference>